<dbReference type="GO" id="GO:0034464">
    <property type="term" value="C:BBSome"/>
    <property type="evidence" value="ECO:0007669"/>
    <property type="project" value="InterPro"/>
</dbReference>
<keyword evidence="6" id="KW-0206">Cytoskeleton</keyword>
<evidence type="ECO:0000256" key="6">
    <source>
        <dbReference type="ARBA" id="ARBA00023212"/>
    </source>
</evidence>
<comment type="subcellular location">
    <subcellularLocation>
        <location evidence="1">Cell projection</location>
        <location evidence="1">Cilium</location>
    </subcellularLocation>
    <subcellularLocation>
        <location evidence="2">Cytoplasm</location>
        <location evidence="2">Cytoskeleton</location>
    </subcellularLocation>
</comment>
<reference evidence="9" key="1">
    <citation type="submission" date="2013-12" db="EMBL/GenBank/DDBJ databases">
        <authorList>
            <person name="Aslett M."/>
        </authorList>
    </citation>
    <scope>NUCLEOTIDE SEQUENCE [LARGE SCALE GENOMIC DNA]</scope>
    <source>
        <strain evidence="9">Lindley</strain>
    </source>
</reference>
<dbReference type="GO" id="GO:0060271">
    <property type="term" value="P:cilium assembly"/>
    <property type="evidence" value="ECO:0007669"/>
    <property type="project" value="TreeGrafter"/>
</dbReference>
<evidence type="ECO:0000256" key="4">
    <source>
        <dbReference type="ARBA" id="ARBA00022490"/>
    </source>
</evidence>
<evidence type="ECO:0000313" key="9">
    <source>
        <dbReference type="Proteomes" id="UP000050741"/>
    </source>
</evidence>
<dbReference type="PANTHER" id="PTHR21351">
    <property type="entry name" value="BARDET-BIEDL SYNDROME PROTEIN 5"/>
    <property type="match status" value="1"/>
</dbReference>
<accession>A0A183BL13</accession>
<keyword evidence="5" id="KW-0969">Cilium</keyword>
<sequence>MRKKESAASDLIWHDRDALYDLDPRALRLTNGEFLIERIDNVEDVKGSFGDRGLLRISNLRLIWHAVSTPRLNMSIGFNAINGISTSIAKSKIRGQTEALFITATGLLKGNLGVLVITNIRVVWYAALNPQYNVSIPFLQLKSCRIRDSRFGDALVLESSLMSGEYVLGFQIKPEERLEFTCKAVQALLNACHSSPIFGVQYSRQQDVALFQHDEPPIVPMPTTTEEKEPEEKALRVDAFAAYFSGGPVKGGEPRPIVFSEELGMAIEQLKPGFTIADLWEINVE</sequence>
<comment type="similarity">
    <text evidence="3">Belongs to the BBS5 family.</text>
</comment>
<proteinExistence type="inferred from homology"/>
<name>A0A183BL13_GLOPA</name>
<dbReference type="InterPro" id="IPR006606">
    <property type="entry name" value="BBL5"/>
</dbReference>
<evidence type="ECO:0000256" key="5">
    <source>
        <dbReference type="ARBA" id="ARBA00023069"/>
    </source>
</evidence>
<dbReference type="GO" id="GO:0032266">
    <property type="term" value="F:phosphatidylinositol-3-phosphate binding"/>
    <property type="evidence" value="ECO:0007669"/>
    <property type="project" value="TreeGrafter"/>
</dbReference>
<dbReference type="Proteomes" id="UP000050741">
    <property type="component" value="Unassembled WGS sequence"/>
</dbReference>
<evidence type="ECO:0000259" key="8">
    <source>
        <dbReference type="SMART" id="SM00683"/>
    </source>
</evidence>
<dbReference type="PANTHER" id="PTHR21351:SF0">
    <property type="entry name" value="BARDET-BIEDL SYNDROME 5 PROTEIN"/>
    <property type="match status" value="1"/>
</dbReference>
<dbReference type="GO" id="GO:0036064">
    <property type="term" value="C:ciliary basal body"/>
    <property type="evidence" value="ECO:0007669"/>
    <property type="project" value="TreeGrafter"/>
</dbReference>
<keyword evidence="9" id="KW-1185">Reference proteome</keyword>
<reference evidence="9" key="2">
    <citation type="submission" date="2014-05" db="EMBL/GenBank/DDBJ databases">
        <title>The genome and life-stage specific transcriptomes of Globodera pallida elucidate key aspects of plant parasitism by a cyst nematode.</title>
        <authorList>
            <person name="Cotton J.A."/>
            <person name="Lilley C.J."/>
            <person name="Jones L.M."/>
            <person name="Kikuchi T."/>
            <person name="Reid A.J."/>
            <person name="Thorpe P."/>
            <person name="Tsai I.J."/>
            <person name="Beasley H."/>
            <person name="Blok V."/>
            <person name="Cock P.J.A."/>
            <person name="Van den Akker S.E."/>
            <person name="Holroyd N."/>
            <person name="Hunt M."/>
            <person name="Mantelin S."/>
            <person name="Naghra H."/>
            <person name="Pain A."/>
            <person name="Palomares-Rius J.E."/>
            <person name="Zarowiecki M."/>
            <person name="Berriman M."/>
            <person name="Jones J.T."/>
            <person name="Urwin P.E."/>
        </authorList>
    </citation>
    <scope>NUCLEOTIDE SEQUENCE [LARGE SCALE GENOMIC DNA]</scope>
    <source>
        <strain evidence="9">Lindley</strain>
    </source>
</reference>
<dbReference type="WBParaSite" id="GPLIN_000129500">
    <property type="protein sequence ID" value="GPLIN_000129500"/>
    <property type="gene ID" value="GPLIN_000129500"/>
</dbReference>
<dbReference type="Pfam" id="PF07289">
    <property type="entry name" value="BBL5"/>
    <property type="match status" value="2"/>
</dbReference>
<protein>
    <submittedName>
        <fullName evidence="10">Bardet-Biedl syndrome 5 protein homolog</fullName>
    </submittedName>
</protein>
<keyword evidence="4" id="KW-0963">Cytoplasm</keyword>
<evidence type="ECO:0000256" key="7">
    <source>
        <dbReference type="ARBA" id="ARBA00023273"/>
    </source>
</evidence>
<dbReference type="SMART" id="SM00683">
    <property type="entry name" value="DM16"/>
    <property type="match status" value="2"/>
</dbReference>
<feature type="domain" description="BBSome complex member BBS5 PH" evidence="8">
    <location>
        <begin position="33"/>
        <end position="87"/>
    </location>
</feature>
<evidence type="ECO:0000313" key="10">
    <source>
        <dbReference type="WBParaSite" id="GPLIN_000129500"/>
    </source>
</evidence>
<reference evidence="10" key="3">
    <citation type="submission" date="2016-06" db="UniProtKB">
        <authorList>
            <consortium name="WormBaseParasite"/>
        </authorList>
    </citation>
    <scope>IDENTIFICATION</scope>
</reference>
<keyword evidence="7" id="KW-0966">Cell projection</keyword>
<dbReference type="AlphaFoldDB" id="A0A183BL13"/>
<dbReference type="InterPro" id="IPR014003">
    <property type="entry name" value="BBS5_PH"/>
</dbReference>
<evidence type="ECO:0000256" key="1">
    <source>
        <dbReference type="ARBA" id="ARBA00004138"/>
    </source>
</evidence>
<evidence type="ECO:0000256" key="2">
    <source>
        <dbReference type="ARBA" id="ARBA00004245"/>
    </source>
</evidence>
<feature type="domain" description="BBSome complex member BBS5 PH" evidence="8">
    <location>
        <begin position="98"/>
        <end position="147"/>
    </location>
</feature>
<evidence type="ECO:0000256" key="3">
    <source>
        <dbReference type="ARBA" id="ARBA00005822"/>
    </source>
</evidence>
<organism evidence="9 10">
    <name type="scientific">Globodera pallida</name>
    <name type="common">Potato cyst nematode worm</name>
    <name type="synonym">Heterodera pallida</name>
    <dbReference type="NCBI Taxonomy" id="36090"/>
    <lineage>
        <taxon>Eukaryota</taxon>
        <taxon>Metazoa</taxon>
        <taxon>Ecdysozoa</taxon>
        <taxon>Nematoda</taxon>
        <taxon>Chromadorea</taxon>
        <taxon>Rhabditida</taxon>
        <taxon>Tylenchina</taxon>
        <taxon>Tylenchomorpha</taxon>
        <taxon>Tylenchoidea</taxon>
        <taxon>Heteroderidae</taxon>
        <taxon>Heteroderinae</taxon>
        <taxon>Globodera</taxon>
    </lineage>
</organism>